<accession>A0ABR3EYH1</accession>
<dbReference type="Proteomes" id="UP001465976">
    <property type="component" value="Unassembled WGS sequence"/>
</dbReference>
<sequence>MAPPIFIPSSPKRVLVIGDNGITRLEAEISEQARHVQNILNSWLPGAIRASKSPKQLVDMLEGWEGLARISEDVRAMGDGYSGFYFDVRSGERNGLYCSSREAFLSMSEIPRIKRRAFAFEDFRGAFLSVFMRPGGPPGHRIYDYCPVIVSPEQNDIAIAMMLGLRPDQEPPTIGPPSRLPLQSVAVPSGSQPAGSQEPGDLAALMYALESSFGWARYYLYTHGFGAELNWIQDRFDLADDLDDFVGSMTNRFGEAKFSEYVFIYSLFKEL</sequence>
<organism evidence="1 2">
    <name type="scientific">Marasmius crinis-equi</name>
    <dbReference type="NCBI Taxonomy" id="585013"/>
    <lineage>
        <taxon>Eukaryota</taxon>
        <taxon>Fungi</taxon>
        <taxon>Dikarya</taxon>
        <taxon>Basidiomycota</taxon>
        <taxon>Agaricomycotina</taxon>
        <taxon>Agaricomycetes</taxon>
        <taxon>Agaricomycetidae</taxon>
        <taxon>Agaricales</taxon>
        <taxon>Marasmiineae</taxon>
        <taxon>Marasmiaceae</taxon>
        <taxon>Marasmius</taxon>
    </lineage>
</organism>
<proteinExistence type="predicted"/>
<gene>
    <name evidence="1" type="ORF">V5O48_014018</name>
</gene>
<keyword evidence="2" id="KW-1185">Reference proteome</keyword>
<protein>
    <submittedName>
        <fullName evidence="1">Uncharacterized protein</fullName>
    </submittedName>
</protein>
<dbReference type="EMBL" id="JBAHYK010001450">
    <property type="protein sequence ID" value="KAL0567973.1"/>
    <property type="molecule type" value="Genomic_DNA"/>
</dbReference>
<evidence type="ECO:0000313" key="2">
    <source>
        <dbReference type="Proteomes" id="UP001465976"/>
    </source>
</evidence>
<evidence type="ECO:0000313" key="1">
    <source>
        <dbReference type="EMBL" id="KAL0567973.1"/>
    </source>
</evidence>
<name>A0ABR3EYH1_9AGAR</name>
<comment type="caution">
    <text evidence="1">The sequence shown here is derived from an EMBL/GenBank/DDBJ whole genome shotgun (WGS) entry which is preliminary data.</text>
</comment>
<reference evidence="1 2" key="1">
    <citation type="submission" date="2024-02" db="EMBL/GenBank/DDBJ databases">
        <title>A draft genome for the cacao thread blight pathogen Marasmius crinis-equi.</title>
        <authorList>
            <person name="Cohen S.P."/>
            <person name="Baruah I.K."/>
            <person name="Amoako-Attah I."/>
            <person name="Bukari Y."/>
            <person name="Meinhardt L.W."/>
            <person name="Bailey B.A."/>
        </authorList>
    </citation>
    <scope>NUCLEOTIDE SEQUENCE [LARGE SCALE GENOMIC DNA]</scope>
    <source>
        <strain evidence="1 2">GH-76</strain>
    </source>
</reference>